<name>A0A820PWJ9_9BILA</name>
<gene>
    <name evidence="1" type="ORF">OXD698_LOCUS52058</name>
</gene>
<dbReference type="Proteomes" id="UP000663844">
    <property type="component" value="Unassembled WGS sequence"/>
</dbReference>
<protein>
    <submittedName>
        <fullName evidence="1">Uncharacterized protein</fullName>
    </submittedName>
</protein>
<sequence length="156" mass="17768">MEWKNENKWLGQEDFEEQSIIKSEIKLLRNDNIDNPVTSLITPMESPIVSSSKISTMISHTPTENDESDPIRAAYEHIESIRHGFGVDSGLDTNGQSIVNNLQGMIERSLEKLSNDLYSDQGHFVLELIQNADDNQYLSNYLPTLRFILSSERILV</sequence>
<evidence type="ECO:0000313" key="2">
    <source>
        <dbReference type="Proteomes" id="UP000663844"/>
    </source>
</evidence>
<feature type="non-terminal residue" evidence="1">
    <location>
        <position position="156"/>
    </location>
</feature>
<accession>A0A820PWJ9</accession>
<dbReference type="PANTHER" id="PTHR32387:SF0">
    <property type="entry name" value="PROTEIN NO VEIN"/>
    <property type="match status" value="1"/>
</dbReference>
<dbReference type="PANTHER" id="PTHR32387">
    <property type="entry name" value="WU:FJ29H11"/>
    <property type="match status" value="1"/>
</dbReference>
<evidence type="ECO:0000313" key="1">
    <source>
        <dbReference type="EMBL" id="CAF4411373.1"/>
    </source>
</evidence>
<proteinExistence type="predicted"/>
<dbReference type="SUPFAM" id="SSF55874">
    <property type="entry name" value="ATPase domain of HSP90 chaperone/DNA topoisomerase II/histidine kinase"/>
    <property type="match status" value="1"/>
</dbReference>
<organism evidence="1 2">
    <name type="scientific">Adineta steineri</name>
    <dbReference type="NCBI Taxonomy" id="433720"/>
    <lineage>
        <taxon>Eukaryota</taxon>
        <taxon>Metazoa</taxon>
        <taxon>Spiralia</taxon>
        <taxon>Gnathifera</taxon>
        <taxon>Rotifera</taxon>
        <taxon>Eurotatoria</taxon>
        <taxon>Bdelloidea</taxon>
        <taxon>Adinetida</taxon>
        <taxon>Adinetidae</taxon>
        <taxon>Adineta</taxon>
    </lineage>
</organism>
<dbReference type="InterPro" id="IPR036890">
    <property type="entry name" value="HATPase_C_sf"/>
</dbReference>
<dbReference type="Gene3D" id="3.30.565.10">
    <property type="entry name" value="Histidine kinase-like ATPase, C-terminal domain"/>
    <property type="match status" value="1"/>
</dbReference>
<dbReference type="AlphaFoldDB" id="A0A820PWJ9"/>
<comment type="caution">
    <text evidence="1">The sequence shown here is derived from an EMBL/GenBank/DDBJ whole genome shotgun (WGS) entry which is preliminary data.</text>
</comment>
<reference evidence="1" key="1">
    <citation type="submission" date="2021-02" db="EMBL/GenBank/DDBJ databases">
        <authorList>
            <person name="Nowell W R."/>
        </authorList>
    </citation>
    <scope>NUCLEOTIDE SEQUENCE</scope>
</reference>
<dbReference type="InterPro" id="IPR052957">
    <property type="entry name" value="Auxin_embryo_med"/>
</dbReference>
<dbReference type="EMBL" id="CAJOAZ010027667">
    <property type="protein sequence ID" value="CAF4411373.1"/>
    <property type="molecule type" value="Genomic_DNA"/>
</dbReference>